<name>A0A660L660_9ACTN</name>
<comment type="caution">
    <text evidence="3">The sequence shown here is derived from an EMBL/GenBank/DDBJ whole genome shotgun (WGS) entry which is preliminary data.</text>
</comment>
<keyword evidence="2" id="KW-0472">Membrane</keyword>
<evidence type="ECO:0008006" key="5">
    <source>
        <dbReference type="Google" id="ProtNLM"/>
    </source>
</evidence>
<dbReference type="OrthoDB" id="9872622at2"/>
<evidence type="ECO:0000256" key="2">
    <source>
        <dbReference type="SAM" id="Phobius"/>
    </source>
</evidence>
<feature type="region of interest" description="Disordered" evidence="1">
    <location>
        <begin position="1"/>
        <end position="20"/>
    </location>
</feature>
<protein>
    <recommendedName>
        <fullName evidence="5">Mce-associated membrane protein</fullName>
    </recommendedName>
</protein>
<keyword evidence="2" id="KW-0812">Transmembrane</keyword>
<proteinExistence type="predicted"/>
<dbReference type="AlphaFoldDB" id="A0A660L660"/>
<dbReference type="RefSeq" id="WP_121255948.1">
    <property type="nucleotide sequence ID" value="NZ_RBIL01000002.1"/>
</dbReference>
<keyword evidence="2" id="KW-1133">Transmembrane helix</keyword>
<reference evidence="3 4" key="1">
    <citation type="submission" date="2018-10" db="EMBL/GenBank/DDBJ databases">
        <title>Genomic Encyclopedia of Archaeal and Bacterial Type Strains, Phase II (KMG-II): from individual species to whole genera.</title>
        <authorList>
            <person name="Goeker M."/>
        </authorList>
    </citation>
    <scope>NUCLEOTIDE SEQUENCE [LARGE SCALE GENOMIC DNA]</scope>
    <source>
        <strain evidence="3 4">DSM 14954</strain>
    </source>
</reference>
<gene>
    <name evidence="3" type="ORF">C8N24_5434</name>
</gene>
<dbReference type="EMBL" id="RBIL01000002">
    <property type="protein sequence ID" value="RKQ87413.1"/>
    <property type="molecule type" value="Genomic_DNA"/>
</dbReference>
<feature type="transmembrane region" description="Helical" evidence="2">
    <location>
        <begin position="27"/>
        <end position="50"/>
    </location>
</feature>
<evidence type="ECO:0000313" key="4">
    <source>
        <dbReference type="Proteomes" id="UP000278962"/>
    </source>
</evidence>
<evidence type="ECO:0000256" key="1">
    <source>
        <dbReference type="SAM" id="MobiDB-lite"/>
    </source>
</evidence>
<organism evidence="3 4">
    <name type="scientific">Solirubrobacter pauli</name>
    <dbReference type="NCBI Taxonomy" id="166793"/>
    <lineage>
        <taxon>Bacteria</taxon>
        <taxon>Bacillati</taxon>
        <taxon>Actinomycetota</taxon>
        <taxon>Thermoleophilia</taxon>
        <taxon>Solirubrobacterales</taxon>
        <taxon>Solirubrobacteraceae</taxon>
        <taxon>Solirubrobacter</taxon>
    </lineage>
</organism>
<accession>A0A660L660</accession>
<sequence length="170" mass="17627">MSATFEPAPSFPPAQPPAPRKRSWVKIGLIIGASVIAAIVALVVALVLFVNASTKDAQTVSDQLVAAVQTGDGAKAYALGGADFRAVATEADVNAIVERISPLVSGAKVSLDGKSINAGTDHGKVAVFNYTLTGGKQPRVYFKTQIQESDGAWKVLSFRSADGPLSSDVE</sequence>
<dbReference type="Proteomes" id="UP000278962">
    <property type="component" value="Unassembled WGS sequence"/>
</dbReference>
<feature type="compositionally biased region" description="Pro residues" evidence="1">
    <location>
        <begin position="9"/>
        <end position="18"/>
    </location>
</feature>
<evidence type="ECO:0000313" key="3">
    <source>
        <dbReference type="EMBL" id="RKQ87413.1"/>
    </source>
</evidence>
<keyword evidence="4" id="KW-1185">Reference proteome</keyword>